<organism evidence="2 3">
    <name type="scientific">Actinoplanes italicus</name>
    <dbReference type="NCBI Taxonomy" id="113567"/>
    <lineage>
        <taxon>Bacteria</taxon>
        <taxon>Bacillati</taxon>
        <taxon>Actinomycetota</taxon>
        <taxon>Actinomycetes</taxon>
        <taxon>Micromonosporales</taxon>
        <taxon>Micromonosporaceae</taxon>
        <taxon>Actinoplanes</taxon>
    </lineage>
</organism>
<keyword evidence="1" id="KW-0812">Transmembrane</keyword>
<evidence type="ECO:0000313" key="3">
    <source>
        <dbReference type="Proteomes" id="UP000239415"/>
    </source>
</evidence>
<protein>
    <submittedName>
        <fullName evidence="2">Uncharacterized protein</fullName>
    </submittedName>
</protein>
<gene>
    <name evidence="2" type="ORF">CLV67_130103</name>
</gene>
<accession>A0A2T0JWJ3</accession>
<dbReference type="Proteomes" id="UP000239415">
    <property type="component" value="Unassembled WGS sequence"/>
</dbReference>
<evidence type="ECO:0000313" key="2">
    <source>
        <dbReference type="EMBL" id="PRX12078.1"/>
    </source>
</evidence>
<evidence type="ECO:0000256" key="1">
    <source>
        <dbReference type="SAM" id="Phobius"/>
    </source>
</evidence>
<name>A0A2T0JWJ3_9ACTN</name>
<comment type="caution">
    <text evidence="2">The sequence shown here is derived from an EMBL/GenBank/DDBJ whole genome shotgun (WGS) entry which is preliminary data.</text>
</comment>
<dbReference type="AlphaFoldDB" id="A0A2T0JWJ3"/>
<proteinExistence type="predicted"/>
<feature type="transmembrane region" description="Helical" evidence="1">
    <location>
        <begin position="6"/>
        <end position="30"/>
    </location>
</feature>
<keyword evidence="1" id="KW-1133">Transmembrane helix</keyword>
<dbReference type="EMBL" id="PVMZ01000030">
    <property type="protein sequence ID" value="PRX12078.1"/>
    <property type="molecule type" value="Genomic_DNA"/>
</dbReference>
<keyword evidence="1" id="KW-0472">Membrane</keyword>
<reference evidence="2 3" key="1">
    <citation type="submission" date="2018-03" db="EMBL/GenBank/DDBJ databases">
        <title>Genomic Encyclopedia of Archaeal and Bacterial Type Strains, Phase II (KMG-II): from individual species to whole genera.</title>
        <authorList>
            <person name="Goeker M."/>
        </authorList>
    </citation>
    <scope>NUCLEOTIDE SEQUENCE [LARGE SCALE GENOMIC DNA]</scope>
    <source>
        <strain evidence="2 3">DSM 43146</strain>
    </source>
</reference>
<keyword evidence="3" id="KW-1185">Reference proteome</keyword>
<sequence length="39" mass="4141">MGALKPVHLLGLLACMFVVTVVVAAVLLVVSLRNRPPRS</sequence>